<evidence type="ECO:0000259" key="1">
    <source>
        <dbReference type="Pfam" id="PF13456"/>
    </source>
</evidence>
<gene>
    <name evidence="3" type="primary">LOC107828838</name>
</gene>
<reference evidence="3" key="1">
    <citation type="submission" date="2025-08" db="UniProtKB">
        <authorList>
            <consortium name="RefSeq"/>
        </authorList>
    </citation>
    <scope>IDENTIFICATION</scope>
</reference>
<dbReference type="Pfam" id="PF13966">
    <property type="entry name" value="zf-RVT"/>
    <property type="match status" value="1"/>
</dbReference>
<dbReference type="RefSeq" id="XP_016511700.1">
    <property type="nucleotide sequence ID" value="XM_016656214.1"/>
</dbReference>
<name>A0A1S4DE26_TOBAC</name>
<dbReference type="Gene3D" id="3.30.420.10">
    <property type="entry name" value="Ribonuclease H-like superfamily/Ribonuclease H"/>
    <property type="match status" value="1"/>
</dbReference>
<dbReference type="InterPro" id="IPR053151">
    <property type="entry name" value="RNase_H-like"/>
</dbReference>
<dbReference type="PaxDb" id="4097-A0A1S4DE26"/>
<dbReference type="InterPro" id="IPR044730">
    <property type="entry name" value="RNase_H-like_dom_plant"/>
</dbReference>
<dbReference type="GO" id="GO:0004523">
    <property type="term" value="F:RNA-DNA hybrid ribonuclease activity"/>
    <property type="evidence" value="ECO:0007669"/>
    <property type="project" value="InterPro"/>
</dbReference>
<evidence type="ECO:0000259" key="2">
    <source>
        <dbReference type="Pfam" id="PF13966"/>
    </source>
</evidence>
<dbReference type="CDD" id="cd06222">
    <property type="entry name" value="RNase_H_like"/>
    <property type="match status" value="1"/>
</dbReference>
<dbReference type="InterPro" id="IPR002156">
    <property type="entry name" value="RNaseH_domain"/>
</dbReference>
<evidence type="ECO:0000313" key="3">
    <source>
        <dbReference type="RefSeq" id="XP_016511700.1"/>
    </source>
</evidence>
<dbReference type="KEGG" id="nta:107828838"/>
<dbReference type="InterPro" id="IPR036397">
    <property type="entry name" value="RNaseH_sf"/>
</dbReference>
<dbReference type="Pfam" id="PF13456">
    <property type="entry name" value="RVT_3"/>
    <property type="match status" value="1"/>
</dbReference>
<sequence>METDLKRSITTSSTFSWIWKLPIQPKIKSFIWLLYHDRLPTKDYLRKINLTNGTSCAYCKQEEENIKHIFLTCVNTRSYWQELGLTNLITSLAAIPSTKTWLRLLINSKGKKVNVKFTTQQATEFSYLAASHHKGKKKTIGNLHWNPPKANLYKFNTDGAHSTTADGIGGIIRNSNVEWILSFSRTVPKGTSVSAELHVLLTGLKLVHEYNLQPLEVDAKEIVKILQINNISFANMLKDCRYLLNQLGNPVVQHAYKEQNRVANQLAKAGKYFATKYVPCVYETVPVFVKQVSEDDRKSLLDSVPSKETVLLRGFWGIGDWLDRVRHSFYVYGVVL</sequence>
<accession>A0A1S4DE26</accession>
<feature type="non-terminal residue" evidence="3">
    <location>
        <position position="336"/>
    </location>
</feature>
<organism evidence="3">
    <name type="scientific">Nicotiana tabacum</name>
    <name type="common">Common tobacco</name>
    <dbReference type="NCBI Taxonomy" id="4097"/>
    <lineage>
        <taxon>Eukaryota</taxon>
        <taxon>Viridiplantae</taxon>
        <taxon>Streptophyta</taxon>
        <taxon>Embryophyta</taxon>
        <taxon>Tracheophyta</taxon>
        <taxon>Spermatophyta</taxon>
        <taxon>Magnoliopsida</taxon>
        <taxon>eudicotyledons</taxon>
        <taxon>Gunneridae</taxon>
        <taxon>Pentapetalae</taxon>
        <taxon>asterids</taxon>
        <taxon>lamiids</taxon>
        <taxon>Solanales</taxon>
        <taxon>Solanaceae</taxon>
        <taxon>Nicotianoideae</taxon>
        <taxon>Nicotianeae</taxon>
        <taxon>Nicotiana</taxon>
    </lineage>
</organism>
<proteinExistence type="predicted"/>
<dbReference type="PANTHER" id="PTHR47723">
    <property type="entry name" value="OS05G0353850 PROTEIN"/>
    <property type="match status" value="1"/>
</dbReference>
<protein>
    <submittedName>
        <fullName evidence="3">Uncharacterized protein</fullName>
    </submittedName>
</protein>
<dbReference type="AlphaFoldDB" id="A0A1S4DE26"/>
<dbReference type="SUPFAM" id="SSF53098">
    <property type="entry name" value="Ribonuclease H-like"/>
    <property type="match status" value="1"/>
</dbReference>
<dbReference type="OMA" id="THIFREQ"/>
<dbReference type="PANTHER" id="PTHR47723:SF23">
    <property type="entry name" value="REVERSE TRANSCRIPTASE-LIKE PROTEIN"/>
    <property type="match status" value="1"/>
</dbReference>
<dbReference type="OrthoDB" id="1297737at2759"/>
<dbReference type="GO" id="GO:0003676">
    <property type="term" value="F:nucleic acid binding"/>
    <property type="evidence" value="ECO:0007669"/>
    <property type="project" value="InterPro"/>
</dbReference>
<dbReference type="InterPro" id="IPR026960">
    <property type="entry name" value="RVT-Znf"/>
</dbReference>
<feature type="domain" description="Reverse transcriptase zinc-binding" evidence="2">
    <location>
        <begin position="10"/>
        <end position="80"/>
    </location>
</feature>
<dbReference type="InterPro" id="IPR012337">
    <property type="entry name" value="RNaseH-like_sf"/>
</dbReference>
<feature type="domain" description="RNase H type-1" evidence="1">
    <location>
        <begin position="156"/>
        <end position="269"/>
    </location>
</feature>